<keyword evidence="6" id="KW-0812">Transmembrane</keyword>
<evidence type="ECO:0000256" key="7">
    <source>
        <dbReference type="ARBA" id="ARBA00022927"/>
    </source>
</evidence>
<evidence type="ECO:0000256" key="5">
    <source>
        <dbReference type="ARBA" id="ARBA00022519"/>
    </source>
</evidence>
<dbReference type="PROSITE" id="PS52015">
    <property type="entry name" value="TONB_CTD"/>
    <property type="match status" value="1"/>
</dbReference>
<accession>A0A015UAT1</accession>
<evidence type="ECO:0000256" key="2">
    <source>
        <dbReference type="ARBA" id="ARBA00006555"/>
    </source>
</evidence>
<dbReference type="PATRIC" id="fig|1339316.3.peg.1373"/>
<gene>
    <name evidence="12" type="ORF">M125_1410</name>
</gene>
<keyword evidence="8" id="KW-1133">Transmembrane helix</keyword>
<dbReference type="GO" id="GO:0015031">
    <property type="term" value="P:protein transport"/>
    <property type="evidence" value="ECO:0007669"/>
    <property type="project" value="UniProtKB-KW"/>
</dbReference>
<dbReference type="FunFam" id="3.30.1150.10:FF:000002">
    <property type="entry name" value="Energy transducer TonB"/>
    <property type="match status" value="1"/>
</dbReference>
<keyword evidence="3" id="KW-0813">Transport</keyword>
<dbReference type="EMBL" id="JGDB01000027">
    <property type="protein sequence ID" value="EXY91947.1"/>
    <property type="molecule type" value="Genomic_DNA"/>
</dbReference>
<dbReference type="AlphaFoldDB" id="A0A015UAT1"/>
<dbReference type="RefSeq" id="WP_004289369.1">
    <property type="nucleotide sequence ID" value="NZ_JGDB01000027.1"/>
</dbReference>
<reference evidence="12 13" key="1">
    <citation type="submission" date="2014-02" db="EMBL/GenBank/DDBJ databases">
        <authorList>
            <person name="Sears C."/>
            <person name="Carroll K."/>
            <person name="Sack B.R."/>
            <person name="Qadri F."/>
            <person name="Myers L.L."/>
            <person name="Chung G.-T."/>
            <person name="Escheverria P."/>
            <person name="Fraser C.M."/>
            <person name="Sadzewicz L."/>
            <person name="Shefchek K.A."/>
            <person name="Tallon L."/>
            <person name="Das S.P."/>
            <person name="Daugherty S."/>
            <person name="Mongodin E.F."/>
        </authorList>
    </citation>
    <scope>NUCLEOTIDE SEQUENCE [LARGE SCALE GENOMIC DNA]</scope>
    <source>
        <strain evidence="13">3998T(B)3</strain>
    </source>
</reference>
<dbReference type="InterPro" id="IPR037682">
    <property type="entry name" value="TonB_C"/>
</dbReference>
<dbReference type="PRINTS" id="PR01374">
    <property type="entry name" value="TONBPROTEIN"/>
</dbReference>
<dbReference type="GO" id="GO:0098797">
    <property type="term" value="C:plasma membrane protein complex"/>
    <property type="evidence" value="ECO:0007669"/>
    <property type="project" value="TreeGrafter"/>
</dbReference>
<name>A0A015UAT1_BACFG</name>
<dbReference type="GO" id="GO:0031992">
    <property type="term" value="F:energy transducer activity"/>
    <property type="evidence" value="ECO:0007669"/>
    <property type="project" value="InterPro"/>
</dbReference>
<comment type="similarity">
    <text evidence="2">Belongs to the TonB family.</text>
</comment>
<dbReference type="SUPFAM" id="SSF74653">
    <property type="entry name" value="TolA/TonB C-terminal domain"/>
    <property type="match status" value="1"/>
</dbReference>
<dbReference type="GO" id="GO:0055085">
    <property type="term" value="P:transmembrane transport"/>
    <property type="evidence" value="ECO:0007669"/>
    <property type="project" value="InterPro"/>
</dbReference>
<evidence type="ECO:0000256" key="1">
    <source>
        <dbReference type="ARBA" id="ARBA00004383"/>
    </source>
</evidence>
<evidence type="ECO:0000256" key="6">
    <source>
        <dbReference type="ARBA" id="ARBA00022692"/>
    </source>
</evidence>
<keyword evidence="10" id="KW-0732">Signal</keyword>
<dbReference type="NCBIfam" id="TIGR01352">
    <property type="entry name" value="tonB_Cterm"/>
    <property type="match status" value="1"/>
</dbReference>
<dbReference type="InterPro" id="IPR006260">
    <property type="entry name" value="TonB/TolA_C"/>
</dbReference>
<feature type="domain" description="TonB C-terminal" evidence="11">
    <location>
        <begin position="53"/>
        <end position="142"/>
    </location>
</feature>
<evidence type="ECO:0000256" key="9">
    <source>
        <dbReference type="ARBA" id="ARBA00023136"/>
    </source>
</evidence>
<protein>
    <submittedName>
        <fullName evidence="12">TonB family C-terminal domain protein</fullName>
    </submittedName>
</protein>
<evidence type="ECO:0000256" key="10">
    <source>
        <dbReference type="SAM" id="SignalP"/>
    </source>
</evidence>
<dbReference type="GO" id="GO:0015891">
    <property type="term" value="P:siderophore transport"/>
    <property type="evidence" value="ECO:0007669"/>
    <property type="project" value="InterPro"/>
</dbReference>
<evidence type="ECO:0000313" key="13">
    <source>
        <dbReference type="Proteomes" id="UP000020773"/>
    </source>
</evidence>
<keyword evidence="5" id="KW-0997">Cell inner membrane</keyword>
<dbReference type="Pfam" id="PF03544">
    <property type="entry name" value="TonB_C"/>
    <property type="match status" value="1"/>
</dbReference>
<evidence type="ECO:0000256" key="4">
    <source>
        <dbReference type="ARBA" id="ARBA00022475"/>
    </source>
</evidence>
<dbReference type="InterPro" id="IPR003538">
    <property type="entry name" value="TonB"/>
</dbReference>
<dbReference type="GeneID" id="93070192"/>
<dbReference type="PANTHER" id="PTHR33446">
    <property type="entry name" value="PROTEIN TONB-RELATED"/>
    <property type="match status" value="1"/>
</dbReference>
<evidence type="ECO:0000256" key="8">
    <source>
        <dbReference type="ARBA" id="ARBA00022989"/>
    </source>
</evidence>
<dbReference type="PANTHER" id="PTHR33446:SF2">
    <property type="entry name" value="PROTEIN TONB"/>
    <property type="match status" value="1"/>
</dbReference>
<sequence>MKKQIILSSLLSALLIGNCLDTQAANEARTINDLPSMAKVSQNKREVSPEFPGGITALVQFLSKNLKFPTVCKEQKIQGKVLVKFTVKSDGSISNIRVTKSVDPYLDKEAVRVVKSMPRWIPGTQDGKPVNVEYTLPITFKL</sequence>
<evidence type="ECO:0000313" key="12">
    <source>
        <dbReference type="EMBL" id="EXY91947.1"/>
    </source>
</evidence>
<keyword evidence="7" id="KW-0653">Protein transport</keyword>
<dbReference type="GO" id="GO:0030288">
    <property type="term" value="C:outer membrane-bounded periplasmic space"/>
    <property type="evidence" value="ECO:0007669"/>
    <property type="project" value="InterPro"/>
</dbReference>
<dbReference type="Gene3D" id="3.30.1150.10">
    <property type="match status" value="1"/>
</dbReference>
<proteinExistence type="inferred from homology"/>
<feature type="chain" id="PRO_5001479794" evidence="10">
    <location>
        <begin position="25"/>
        <end position="142"/>
    </location>
</feature>
<evidence type="ECO:0000256" key="3">
    <source>
        <dbReference type="ARBA" id="ARBA00022448"/>
    </source>
</evidence>
<keyword evidence="4" id="KW-1003">Cell membrane</keyword>
<comment type="subcellular location">
    <subcellularLocation>
        <location evidence="1">Cell inner membrane</location>
        <topology evidence="1">Single-pass membrane protein</topology>
        <orientation evidence="1">Periplasmic side</orientation>
    </subcellularLocation>
</comment>
<comment type="caution">
    <text evidence="12">The sequence shown here is derived from an EMBL/GenBank/DDBJ whole genome shotgun (WGS) entry which is preliminary data.</text>
</comment>
<feature type="signal peptide" evidence="10">
    <location>
        <begin position="1"/>
        <end position="24"/>
    </location>
</feature>
<dbReference type="InterPro" id="IPR051045">
    <property type="entry name" value="TonB-dependent_transducer"/>
</dbReference>
<dbReference type="Proteomes" id="UP000020773">
    <property type="component" value="Unassembled WGS sequence"/>
</dbReference>
<keyword evidence="9" id="KW-0472">Membrane</keyword>
<evidence type="ECO:0000259" key="11">
    <source>
        <dbReference type="PROSITE" id="PS52015"/>
    </source>
</evidence>
<organism evidence="12 13">
    <name type="scientific">Bacteroides fragilis str. 3998T(B)3</name>
    <dbReference type="NCBI Taxonomy" id="1339316"/>
    <lineage>
        <taxon>Bacteria</taxon>
        <taxon>Pseudomonadati</taxon>
        <taxon>Bacteroidota</taxon>
        <taxon>Bacteroidia</taxon>
        <taxon>Bacteroidales</taxon>
        <taxon>Bacteroidaceae</taxon>
        <taxon>Bacteroides</taxon>
    </lineage>
</organism>